<evidence type="ECO:0000313" key="2">
    <source>
        <dbReference type="Proteomes" id="UP000539111"/>
    </source>
</evidence>
<dbReference type="RefSeq" id="WP_237248823.1">
    <property type="nucleotide sequence ID" value="NZ_JACBZP010000001.1"/>
</dbReference>
<dbReference type="Proteomes" id="UP000539111">
    <property type="component" value="Unassembled WGS sequence"/>
</dbReference>
<dbReference type="PANTHER" id="PTHR43393">
    <property type="entry name" value="CYTOKININ RIBOSIDE 5'-MONOPHOSPHATE PHOSPHORIBOHYDROLASE"/>
    <property type="match status" value="1"/>
</dbReference>
<dbReference type="GO" id="GO:0005829">
    <property type="term" value="C:cytosol"/>
    <property type="evidence" value="ECO:0007669"/>
    <property type="project" value="TreeGrafter"/>
</dbReference>
<dbReference type="AlphaFoldDB" id="A0A7Z0A9Q0"/>
<protein>
    <submittedName>
        <fullName evidence="1">Putative Rossmann-fold nucleotide-binding protein</fullName>
    </submittedName>
</protein>
<sequence>MTAHSVFVRNPRSRDVETREQFDALVRSGATDMAGWKLHSIDFSDGLPEGLDPSGAVFLGCSFADGAQAGLRQAGALLFPAVPDVPFDAYRGQLYSPGDLFEHIATRPYEDTLDARIYSWTRGADVRRDLYVTLATALHDHAISDALDDVLAAGTFAGSRIVGVMGGHDLARDDAGFAAAAVLGRRLAAEGFTIATGGGPGAMEAANFGAYIDGADDAEFERALAELARVPSFTPSVTDWARSAASVLDRYPDGRANLGIPTWFYGHEPPNLFATHIAKYFTNSVREAILLQRCNGGIIFLPGAAGTVQEIFQDACENYYASEGDVRPMVLVGRKHWQTTLPAWDLVQSLGRGRLMGERIHLVDTIDEALAVLG</sequence>
<evidence type="ECO:0000313" key="1">
    <source>
        <dbReference type="EMBL" id="NYI66135.1"/>
    </source>
</evidence>
<dbReference type="Gene3D" id="3.40.50.450">
    <property type="match status" value="1"/>
</dbReference>
<reference evidence="1 2" key="1">
    <citation type="submission" date="2020-07" db="EMBL/GenBank/DDBJ databases">
        <title>Sequencing the genomes of 1000 actinobacteria strains.</title>
        <authorList>
            <person name="Klenk H.-P."/>
        </authorList>
    </citation>
    <scope>NUCLEOTIDE SEQUENCE [LARGE SCALE GENOMIC DNA]</scope>
    <source>
        <strain evidence="1 2">DSM 26341</strain>
    </source>
</reference>
<name>A0A7Z0A9Q0_9MICO</name>
<accession>A0A7Z0A9Q0</accession>
<dbReference type="InterPro" id="IPR041164">
    <property type="entry name" value="LDcluster4"/>
</dbReference>
<comment type="caution">
    <text evidence="1">The sequence shown here is derived from an EMBL/GenBank/DDBJ whole genome shotgun (WGS) entry which is preliminary data.</text>
</comment>
<dbReference type="PANTHER" id="PTHR43393:SF3">
    <property type="entry name" value="LYSINE DECARBOXYLASE-LIKE PROTEIN"/>
    <property type="match status" value="1"/>
</dbReference>
<dbReference type="EMBL" id="JACBZP010000001">
    <property type="protein sequence ID" value="NYI66135.1"/>
    <property type="molecule type" value="Genomic_DNA"/>
</dbReference>
<keyword evidence="2" id="KW-1185">Reference proteome</keyword>
<dbReference type="Pfam" id="PF18306">
    <property type="entry name" value="LDcluster4"/>
    <property type="match status" value="1"/>
</dbReference>
<gene>
    <name evidence="1" type="ORF">BJY26_000441</name>
</gene>
<dbReference type="SUPFAM" id="SSF102405">
    <property type="entry name" value="MCP/YpsA-like"/>
    <property type="match status" value="1"/>
</dbReference>
<dbReference type="InterPro" id="IPR052341">
    <property type="entry name" value="LOG_family_nucleotidases"/>
</dbReference>
<organism evidence="1 2">
    <name type="scientific">Spelaeicoccus albus</name>
    <dbReference type="NCBI Taxonomy" id="1280376"/>
    <lineage>
        <taxon>Bacteria</taxon>
        <taxon>Bacillati</taxon>
        <taxon>Actinomycetota</taxon>
        <taxon>Actinomycetes</taxon>
        <taxon>Micrococcales</taxon>
        <taxon>Brevibacteriaceae</taxon>
        <taxon>Spelaeicoccus</taxon>
    </lineage>
</organism>
<proteinExistence type="predicted"/>